<dbReference type="KEGG" id="taer:GT409_00560"/>
<proteinExistence type="predicted"/>
<sequence length="810" mass="90651">MMTICSVPNGFKKWTRRIFASVISAGCLVGAVSACAQQTVVSEPNASVYVLDLWKIYEQEGFDSLEKQVNATYFITALQGIVNRDESRLFLDAAVNLIGVELDSFHIKGRDKQADFESMDRRWLAWLQQSGLLGQRPVVEIESVKDLLSVFADEVNGLALWDMETPSSVNLALTAAGCEDLLPLSADLDDGFLQQRIAASGISLPVVQNFTGYASKAAKQGITGKELIYRTMLDLYLKSGKASPYHLWYNLDAFTWNPPVVSYGGNKHLGNRNILQHNGLYNGDYWISQRGLFVDLYPLDDAAPNDDLRQVPGTDLRLWNDLLEESYRQRDGAFGVMGGFAPWWVKYTDAVGNAHPPIDAEQAFIRLATSYNLWNDADAAFGLSNASFYRHLPLPKPSEFTNPAVEKPELKKDTIYVCLFMLDHDGSAWLNQIAHTIYDRPGRGTVPLNWAINPLLSDRVPHVFRYLLENRTEQDFFRIGDDGAGYVDPYYLVGSNRTGRIKEDGYEAYCQAAKPYLDRLNMDLMAFYISDQEFTEEILAPIAALTPAGMGLNRTATLKEVAGVPVKFAQAYHHRDKAMFTSEMARLFERAGSGLIYPEFYAYRLILFRPSMVADVVTELRKQHPAANIEFLDAHTFMSLKQEGDKLPLTSPWMHKKRLEARAGEGPSGLEPVRAGDGAFAVVKDGDASVWRLAPSAKSPRYFYVTVDDAFSKENELADDLQVRIALSCDAPVTVGLQYNSMWPAGDFPNPYKAHPKKTRQSPGEAQEIVFKLDRPYFKNSQNAMADFRVIISGQGTVDIESMILEHDAE</sequence>
<evidence type="ECO:0000313" key="4">
    <source>
        <dbReference type="Proteomes" id="UP000464954"/>
    </source>
</evidence>
<dbReference type="AlphaFoldDB" id="A0A6P1M2D0"/>
<name>A0A6P1M2D0_9BACT</name>
<dbReference type="Proteomes" id="UP000464954">
    <property type="component" value="Chromosome"/>
</dbReference>
<dbReference type="Gene3D" id="3.20.20.490">
    <property type="entry name" value="GxGYxYP glycoside hydrolase, C-terminal domain"/>
    <property type="match status" value="1"/>
</dbReference>
<evidence type="ECO:0000259" key="2">
    <source>
        <dbReference type="Pfam" id="PF14323"/>
    </source>
</evidence>
<keyword evidence="4" id="KW-1185">Reference proteome</keyword>
<dbReference type="EMBL" id="CP047593">
    <property type="protein sequence ID" value="QHI68001.1"/>
    <property type="molecule type" value="Genomic_DNA"/>
</dbReference>
<evidence type="ECO:0000256" key="1">
    <source>
        <dbReference type="SAM" id="SignalP"/>
    </source>
</evidence>
<dbReference type="RefSeq" id="WP_160626035.1">
    <property type="nucleotide sequence ID" value="NZ_CP047593.1"/>
</dbReference>
<gene>
    <name evidence="3" type="ORF">GT409_00560</name>
</gene>
<keyword evidence="1" id="KW-0732">Signal</keyword>
<dbReference type="InterPro" id="IPR025832">
    <property type="entry name" value="GxGYxYP_C"/>
</dbReference>
<dbReference type="PANTHER" id="PTHR37321:SF1">
    <property type="entry name" value="EXPORTED PROTEIN"/>
    <property type="match status" value="1"/>
</dbReference>
<feature type="signal peptide" evidence="1">
    <location>
        <begin position="1"/>
        <end position="36"/>
    </location>
</feature>
<reference evidence="3 4" key="1">
    <citation type="submission" date="2020-01" db="EMBL/GenBank/DDBJ databases">
        <title>Ponticoccus aerotolerans gen. nov., sp. nov., an anaerobic bacterium and proposal of Ponticoccusceae fam. nov., Ponticoccusles ord. nov. and Ponticoccuse classis nov. in the phylum Kiritimatiellaeota.</title>
        <authorList>
            <person name="Zhou L.Y."/>
            <person name="Du Z.J."/>
        </authorList>
    </citation>
    <scope>NUCLEOTIDE SEQUENCE [LARGE SCALE GENOMIC DNA]</scope>
    <source>
        <strain evidence="3 4">S-5007</strain>
    </source>
</reference>
<feature type="chain" id="PRO_5026799732" description="GxGYxYP putative glycoside hydrolase C-terminal domain-containing protein" evidence="1">
    <location>
        <begin position="37"/>
        <end position="810"/>
    </location>
</feature>
<feature type="domain" description="GxGYxYP putative glycoside hydrolase C-terminal" evidence="2">
    <location>
        <begin position="414"/>
        <end position="547"/>
    </location>
</feature>
<dbReference type="PANTHER" id="PTHR37321">
    <property type="entry name" value="EXPORTED PROTEIN-RELATED"/>
    <property type="match status" value="1"/>
</dbReference>
<accession>A0A6P1M2D0</accession>
<protein>
    <recommendedName>
        <fullName evidence="2">GxGYxYP putative glycoside hydrolase C-terminal domain-containing protein</fullName>
    </recommendedName>
</protein>
<organism evidence="3 4">
    <name type="scientific">Tichowtungia aerotolerans</name>
    <dbReference type="NCBI Taxonomy" id="2697043"/>
    <lineage>
        <taxon>Bacteria</taxon>
        <taxon>Pseudomonadati</taxon>
        <taxon>Kiritimatiellota</taxon>
        <taxon>Tichowtungiia</taxon>
        <taxon>Tichowtungiales</taxon>
        <taxon>Tichowtungiaceae</taxon>
        <taxon>Tichowtungia</taxon>
    </lineage>
</organism>
<dbReference type="InterPro" id="IPR038410">
    <property type="entry name" value="GxGYxYP_C_sf"/>
</dbReference>
<dbReference type="Pfam" id="PF14323">
    <property type="entry name" value="GxGYxYP_C"/>
    <property type="match status" value="1"/>
</dbReference>
<evidence type="ECO:0000313" key="3">
    <source>
        <dbReference type="EMBL" id="QHI68001.1"/>
    </source>
</evidence>